<organism evidence="2">
    <name type="scientific">Phytophthora nicotianae</name>
    <name type="common">Potato buckeye rot agent</name>
    <name type="synonym">Phytophthora parasitica</name>
    <dbReference type="NCBI Taxonomy" id="4792"/>
    <lineage>
        <taxon>Eukaryota</taxon>
        <taxon>Sar</taxon>
        <taxon>Stramenopiles</taxon>
        <taxon>Oomycota</taxon>
        <taxon>Peronosporomycetes</taxon>
        <taxon>Peronosporales</taxon>
        <taxon>Peronosporaceae</taxon>
        <taxon>Phytophthora</taxon>
    </lineage>
</organism>
<dbReference type="AlphaFoldDB" id="W2N090"/>
<dbReference type="EMBL" id="KI693882">
    <property type="protein sequence ID" value="ETM42041.1"/>
    <property type="molecule type" value="Genomic_DNA"/>
</dbReference>
<dbReference type="Proteomes" id="UP000054532">
    <property type="component" value="Unassembled WGS sequence"/>
</dbReference>
<dbReference type="VEuPathDB" id="FungiDB:PPTG_14226"/>
<proteinExistence type="predicted"/>
<evidence type="ECO:0000313" key="2">
    <source>
        <dbReference type="EMBL" id="ETM42041.1"/>
    </source>
</evidence>
<protein>
    <recommendedName>
        <fullName evidence="3">Ubiquitin-like protease family profile domain-containing protein</fullName>
    </recommendedName>
</protein>
<gene>
    <name evidence="2" type="ORF">L914_12231</name>
</gene>
<feature type="region of interest" description="Disordered" evidence="1">
    <location>
        <begin position="217"/>
        <end position="237"/>
    </location>
</feature>
<reference evidence="2" key="1">
    <citation type="submission" date="2013-11" db="EMBL/GenBank/DDBJ databases">
        <title>The Genome Sequence of Phytophthora parasitica IAC_01/95.</title>
        <authorList>
            <consortium name="The Broad Institute Genomics Platform"/>
            <person name="Russ C."/>
            <person name="Tyler B."/>
            <person name="Panabieres F."/>
            <person name="Shan W."/>
            <person name="Tripathy S."/>
            <person name="Grunwald N."/>
            <person name="Machado M."/>
            <person name="Johnson C.S."/>
            <person name="Arredondo F."/>
            <person name="Hong C."/>
            <person name="Coffey M."/>
            <person name="Young S.K."/>
            <person name="Zeng Q."/>
            <person name="Gargeya S."/>
            <person name="Fitzgerald M."/>
            <person name="Abouelleil A."/>
            <person name="Alvarado L."/>
            <person name="Chapman S.B."/>
            <person name="Gainer-Dewar J."/>
            <person name="Goldberg J."/>
            <person name="Griggs A."/>
            <person name="Gujja S."/>
            <person name="Hansen M."/>
            <person name="Howarth C."/>
            <person name="Imamovic A."/>
            <person name="Ireland A."/>
            <person name="Larimer J."/>
            <person name="McCowan C."/>
            <person name="Murphy C."/>
            <person name="Pearson M."/>
            <person name="Poon T.W."/>
            <person name="Priest M."/>
            <person name="Roberts A."/>
            <person name="Saif S."/>
            <person name="Shea T."/>
            <person name="Sykes S."/>
            <person name="Wortman J."/>
            <person name="Nusbaum C."/>
            <person name="Birren B."/>
        </authorList>
    </citation>
    <scope>NUCLEOTIDE SEQUENCE [LARGE SCALE GENOMIC DNA]</scope>
    <source>
        <strain evidence="2">IAC_01/95</strain>
    </source>
</reference>
<accession>W2N090</accession>
<sequence length="237" mass="27142">MVGEFSYAGTSCRLRIEFVTLSGEGLIGFANIVVNSREKCLSLSSLSWELGWPRTPSTPLGEYEYIINPVNMRASHWDIIVIRLTYVDTPKKILRVQVYMYEPLMDEEYHDDLEVVMKGVAKDDEKNIAEKEGIRGFLERWHAATADNVPLIINPVEWIKAPEQPDGLAVVFWVVAQAHSCLTGNMKRQINSVSKNDVKVMRLRMLWVIMMHSDEQNMSKSDAEATRETHKKLEDEL</sequence>
<evidence type="ECO:0000256" key="1">
    <source>
        <dbReference type="SAM" id="MobiDB-lite"/>
    </source>
</evidence>
<evidence type="ECO:0008006" key="3">
    <source>
        <dbReference type="Google" id="ProtNLM"/>
    </source>
</evidence>
<name>W2N090_PHYNI</name>